<evidence type="ECO:0000313" key="1">
    <source>
        <dbReference type="EMBL" id="KAJ8675281.1"/>
    </source>
</evidence>
<reference evidence="1" key="1">
    <citation type="submission" date="2023-04" db="EMBL/GenBank/DDBJ databases">
        <title>A chromosome-level genome assembly of the parasitoid wasp Eretmocerus hayati.</title>
        <authorList>
            <person name="Zhong Y."/>
            <person name="Liu S."/>
            <person name="Liu Y."/>
        </authorList>
    </citation>
    <scope>NUCLEOTIDE SEQUENCE</scope>
    <source>
        <strain evidence="1">ZJU_SS_LIU_2023</strain>
    </source>
</reference>
<organism evidence="1 2">
    <name type="scientific">Eretmocerus hayati</name>
    <dbReference type="NCBI Taxonomy" id="131215"/>
    <lineage>
        <taxon>Eukaryota</taxon>
        <taxon>Metazoa</taxon>
        <taxon>Ecdysozoa</taxon>
        <taxon>Arthropoda</taxon>
        <taxon>Hexapoda</taxon>
        <taxon>Insecta</taxon>
        <taxon>Pterygota</taxon>
        <taxon>Neoptera</taxon>
        <taxon>Endopterygota</taxon>
        <taxon>Hymenoptera</taxon>
        <taxon>Apocrita</taxon>
        <taxon>Proctotrupomorpha</taxon>
        <taxon>Chalcidoidea</taxon>
        <taxon>Aphelinidae</taxon>
        <taxon>Aphelininae</taxon>
        <taxon>Eretmocerus</taxon>
    </lineage>
</organism>
<dbReference type="EMBL" id="CM056742">
    <property type="protein sequence ID" value="KAJ8675281.1"/>
    <property type="molecule type" value="Genomic_DNA"/>
</dbReference>
<protein>
    <submittedName>
        <fullName evidence="1">Uncharacterized protein</fullName>
    </submittedName>
</protein>
<keyword evidence="2" id="KW-1185">Reference proteome</keyword>
<proteinExistence type="predicted"/>
<sequence>MSTPAESCYVYSENPQLSPIFLPDKQEVFIGRSVETRIEDTQCSRKQIRLYAYYDERKVSVEQVGLRPSGLNGFKTERGVKVVAQHGDRLEILYDKYPYKIEFNPILKTTSIRSPSKPLKRLLSQDSEGLEDEMQDNKRTKLTDGDDNGTLDEQQDDEKKQENLNLPSTSSSSGSNKATGSSQSGAWENNNEKTLYIYKSSDCEGRSKVAAFDMDKTLIKTHSGLEFPKDCNDWELLYPEVPGKLKKLYQDGYKVVIFSNQNALGTGKVPIKDFKVKIERIVKKIGVPMQVFLATGYAIYRKPCPGMWNCLVNEKNDGVKVDKENSFFVGDAAGRPAGPNKKKKDFSMGDRLLAVNVGLKFYTPEEYFLGYKQATYNEPVFDPKKATRNTVLYEPPTARLDSGMQEVIVMVGSPASGKSHFCKTHMLNCVYVNRDTLGSWQKCVAEAEKALDQGRAVVVDNTNPDKESRQRYIKIAQKRNIPARCFVMNLTKEHVKHNNMFRKLTDPSHQVINETIIHSYFKNFQAPTKDEGFTEIVKVNFVPSFKSKEDRQLYEMHLLGA</sequence>
<evidence type="ECO:0000313" key="2">
    <source>
        <dbReference type="Proteomes" id="UP001239111"/>
    </source>
</evidence>
<dbReference type="Proteomes" id="UP001239111">
    <property type="component" value="Chromosome 2"/>
</dbReference>
<comment type="caution">
    <text evidence="1">The sequence shown here is derived from an EMBL/GenBank/DDBJ whole genome shotgun (WGS) entry which is preliminary data.</text>
</comment>
<name>A0ACC2NXF3_9HYME</name>
<accession>A0ACC2NXF3</accession>
<gene>
    <name evidence="1" type="ORF">QAD02_011067</name>
</gene>